<keyword evidence="3" id="KW-1185">Reference proteome</keyword>
<comment type="caution">
    <text evidence="2">The sequence shown here is derived from an EMBL/GenBank/DDBJ whole genome shotgun (WGS) entry which is preliminary data.</text>
</comment>
<feature type="region of interest" description="Disordered" evidence="1">
    <location>
        <begin position="155"/>
        <end position="245"/>
    </location>
</feature>
<accession>A0AAX6DPY8</accession>
<reference evidence="2" key="2">
    <citation type="submission" date="2023-04" db="EMBL/GenBank/DDBJ databases">
        <authorList>
            <person name="Bruccoleri R.E."/>
            <person name="Oakeley E.J."/>
            <person name="Faust A.-M."/>
            <person name="Dessus-Babus S."/>
            <person name="Altorfer M."/>
            <person name="Burckhardt D."/>
            <person name="Oertli M."/>
            <person name="Naumann U."/>
            <person name="Petersen F."/>
            <person name="Wong J."/>
        </authorList>
    </citation>
    <scope>NUCLEOTIDE SEQUENCE</scope>
    <source>
        <strain evidence="2">GSM-AAB239-AS_SAM_17_03QT</strain>
        <tissue evidence="2">Leaf</tissue>
    </source>
</reference>
<reference evidence="2" key="1">
    <citation type="journal article" date="2023" name="GigaByte">
        <title>Genome assembly of the bearded iris, Iris pallida Lam.</title>
        <authorList>
            <person name="Bruccoleri R.E."/>
            <person name="Oakeley E.J."/>
            <person name="Faust A.M.E."/>
            <person name="Altorfer M."/>
            <person name="Dessus-Babus S."/>
            <person name="Burckhardt D."/>
            <person name="Oertli M."/>
            <person name="Naumann U."/>
            <person name="Petersen F."/>
            <person name="Wong J."/>
        </authorList>
    </citation>
    <scope>NUCLEOTIDE SEQUENCE</scope>
    <source>
        <strain evidence="2">GSM-AAB239-AS_SAM_17_03QT</strain>
    </source>
</reference>
<evidence type="ECO:0000256" key="1">
    <source>
        <dbReference type="SAM" id="MobiDB-lite"/>
    </source>
</evidence>
<feature type="compositionally biased region" description="Basic and acidic residues" evidence="1">
    <location>
        <begin position="17"/>
        <end position="47"/>
    </location>
</feature>
<feature type="compositionally biased region" description="Basic and acidic residues" evidence="1">
    <location>
        <begin position="168"/>
        <end position="179"/>
    </location>
</feature>
<protein>
    <submittedName>
        <fullName evidence="2">Uncharacterized protein</fullName>
    </submittedName>
</protein>
<feature type="region of interest" description="Disordered" evidence="1">
    <location>
        <begin position="103"/>
        <end position="125"/>
    </location>
</feature>
<dbReference type="EMBL" id="JANAVB010042620">
    <property type="protein sequence ID" value="KAJ6793828.1"/>
    <property type="molecule type" value="Genomic_DNA"/>
</dbReference>
<evidence type="ECO:0000313" key="2">
    <source>
        <dbReference type="EMBL" id="KAJ6793828.1"/>
    </source>
</evidence>
<dbReference type="AlphaFoldDB" id="A0AAX6DPY8"/>
<organism evidence="2 3">
    <name type="scientific">Iris pallida</name>
    <name type="common">Sweet iris</name>
    <dbReference type="NCBI Taxonomy" id="29817"/>
    <lineage>
        <taxon>Eukaryota</taxon>
        <taxon>Viridiplantae</taxon>
        <taxon>Streptophyta</taxon>
        <taxon>Embryophyta</taxon>
        <taxon>Tracheophyta</taxon>
        <taxon>Spermatophyta</taxon>
        <taxon>Magnoliopsida</taxon>
        <taxon>Liliopsida</taxon>
        <taxon>Asparagales</taxon>
        <taxon>Iridaceae</taxon>
        <taxon>Iridoideae</taxon>
        <taxon>Irideae</taxon>
        <taxon>Iris</taxon>
    </lineage>
</organism>
<name>A0AAX6DPY8_IRIPA</name>
<gene>
    <name evidence="2" type="ORF">M6B38_234305</name>
</gene>
<feature type="region of interest" description="Disordered" evidence="1">
    <location>
        <begin position="1"/>
        <end position="54"/>
    </location>
</feature>
<sequence length="245" mass="26697">MRSSATFLSHSISVKKSTHEKGERGLKKQGKGKEKEGKCSPRLDAGPEVRGAAKGSRWCSWAGEWRFSRPAELATAAERASSARRPGLRRGGAAHYARFVEAPAEERERRRGAGFSSAEPKMATEELWGRATGCSTRRSGGARWGNAGCLSLAPATEGRRKQTSITEQHLRPRETEKQWWHAVLARAGDGDGTRRSATGRANAGGGRELGEKRRSVTRPLRRISATSDQAVSSSTMSRRGSRRGK</sequence>
<feature type="compositionally biased region" description="Polar residues" evidence="1">
    <location>
        <begin position="1"/>
        <end position="15"/>
    </location>
</feature>
<proteinExistence type="predicted"/>
<evidence type="ECO:0000313" key="3">
    <source>
        <dbReference type="Proteomes" id="UP001140949"/>
    </source>
</evidence>
<dbReference type="Proteomes" id="UP001140949">
    <property type="component" value="Unassembled WGS sequence"/>
</dbReference>